<dbReference type="SUPFAM" id="SSF81442">
    <property type="entry name" value="Cytochrome c oxidase subunit I-like"/>
    <property type="match status" value="1"/>
</dbReference>
<dbReference type="PRINTS" id="PR01165">
    <property type="entry name" value="CYCOXIDASEI"/>
</dbReference>
<evidence type="ECO:0000259" key="4">
    <source>
        <dbReference type="PROSITE" id="PS50855"/>
    </source>
</evidence>
<keyword evidence="2" id="KW-0249">Electron transport</keyword>
<reference evidence="6" key="1">
    <citation type="journal article" date="2019" name="Int. J. Syst. Evol. Microbiol.">
        <title>The Global Catalogue of Microorganisms (GCM) 10K type strain sequencing project: providing services to taxonomists for standard genome sequencing and annotation.</title>
        <authorList>
            <consortium name="The Broad Institute Genomics Platform"/>
            <consortium name="The Broad Institute Genome Sequencing Center for Infectious Disease"/>
            <person name="Wu L."/>
            <person name="Ma J."/>
        </authorList>
    </citation>
    <scope>NUCLEOTIDE SEQUENCE [LARGE SCALE GENOMIC DNA]</scope>
    <source>
        <strain evidence="6">CGMCC 1.12470</strain>
    </source>
</reference>
<dbReference type="PANTHER" id="PTHR10422">
    <property type="entry name" value="CYTOCHROME C OXIDASE SUBUNIT 1"/>
    <property type="match status" value="1"/>
</dbReference>
<accession>A0ABW4IJI5</accession>
<dbReference type="Gene3D" id="1.20.210.10">
    <property type="entry name" value="Cytochrome c oxidase-like, subunit I domain"/>
    <property type="match status" value="1"/>
</dbReference>
<protein>
    <submittedName>
        <fullName evidence="5">Cbb3-type cytochrome c oxidase subunit I</fullName>
    </submittedName>
</protein>
<keyword evidence="1" id="KW-0679">Respiratory chain</keyword>
<evidence type="ECO:0000256" key="1">
    <source>
        <dbReference type="ARBA" id="ARBA00022660"/>
    </source>
</evidence>
<gene>
    <name evidence="5" type="ORF">ACFSL4_04370</name>
</gene>
<keyword evidence="1" id="KW-0813">Transport</keyword>
<evidence type="ECO:0000256" key="2">
    <source>
        <dbReference type="ARBA" id="ARBA00022982"/>
    </source>
</evidence>
<dbReference type="Proteomes" id="UP001597261">
    <property type="component" value="Unassembled WGS sequence"/>
</dbReference>
<feature type="domain" description="Cytochrome oxidase subunit I profile" evidence="4">
    <location>
        <begin position="15"/>
        <end position="95"/>
    </location>
</feature>
<comment type="function">
    <text evidence="3">Cytochrome c oxidase is the component of the respiratory chain that catalyzes the reduction of oxygen to water. Subunits 1-3 form the functional core of the enzyme complex. CO I is the catalytic subunit of the enzyme. Electrons originating in cytochrome c are transferred via the copper A center of subunit 2 and heme A of subunit 1 to the bimetallic center formed by heme A3 and copper B.</text>
</comment>
<evidence type="ECO:0000313" key="6">
    <source>
        <dbReference type="Proteomes" id="UP001597261"/>
    </source>
</evidence>
<evidence type="ECO:0000256" key="3">
    <source>
        <dbReference type="ARBA" id="ARBA00025218"/>
    </source>
</evidence>
<dbReference type="Pfam" id="PF00115">
    <property type="entry name" value="COX1"/>
    <property type="match status" value="1"/>
</dbReference>
<dbReference type="InterPro" id="IPR000883">
    <property type="entry name" value="Cyt_C_Oxase_1"/>
</dbReference>
<dbReference type="PANTHER" id="PTHR10422:SF18">
    <property type="entry name" value="CYTOCHROME C OXIDASE SUBUNIT 1"/>
    <property type="match status" value="1"/>
</dbReference>
<organism evidence="5 6">
    <name type="scientific">Streptomyces caeni</name>
    <dbReference type="NCBI Taxonomy" id="2307231"/>
    <lineage>
        <taxon>Bacteria</taxon>
        <taxon>Bacillati</taxon>
        <taxon>Actinomycetota</taxon>
        <taxon>Actinomycetes</taxon>
        <taxon>Kitasatosporales</taxon>
        <taxon>Streptomycetaceae</taxon>
        <taxon>Streptomyces</taxon>
    </lineage>
</organism>
<keyword evidence="6" id="KW-1185">Reference proteome</keyword>
<name>A0ABW4IJI5_9ACTN</name>
<dbReference type="InterPro" id="IPR036927">
    <property type="entry name" value="Cyt_c_oxase-like_su1_sf"/>
</dbReference>
<dbReference type="InterPro" id="IPR023616">
    <property type="entry name" value="Cyt_c_oxase-like_su1_dom"/>
</dbReference>
<sequence length="95" mass="9874">MTGTSLVLMSLAGVGVLALLMRSRPALPDGTFLDAHTYNQLFTMHGSGTIYTVTTPFALGLGVYLVPLQIGAPGLAMPRTTLLGYWLYVGGAGTG</sequence>
<evidence type="ECO:0000313" key="5">
    <source>
        <dbReference type="EMBL" id="MFD1657485.1"/>
    </source>
</evidence>
<dbReference type="PROSITE" id="PS50855">
    <property type="entry name" value="COX1"/>
    <property type="match status" value="1"/>
</dbReference>
<comment type="caution">
    <text evidence="5">The sequence shown here is derived from an EMBL/GenBank/DDBJ whole genome shotgun (WGS) entry which is preliminary data.</text>
</comment>
<dbReference type="EMBL" id="JBHUDX010000011">
    <property type="protein sequence ID" value="MFD1657485.1"/>
    <property type="molecule type" value="Genomic_DNA"/>
</dbReference>
<proteinExistence type="predicted"/>
<dbReference type="RefSeq" id="WP_381078909.1">
    <property type="nucleotide sequence ID" value="NZ_JBHUDX010000011.1"/>
</dbReference>